<reference evidence="1 2" key="1">
    <citation type="submission" date="2020-08" db="EMBL/GenBank/DDBJ databases">
        <title>Genomic Encyclopedia of Type Strains, Phase IV (KMG-IV): sequencing the most valuable type-strain genomes for metagenomic binning, comparative biology and taxonomic classification.</title>
        <authorList>
            <person name="Goeker M."/>
        </authorList>
    </citation>
    <scope>NUCLEOTIDE SEQUENCE [LARGE SCALE GENOMIC DNA]</scope>
    <source>
        <strain evidence="1 2">DSM 103733</strain>
    </source>
</reference>
<organism evidence="1 2">
    <name type="scientific">Silvibacterium bohemicum</name>
    <dbReference type="NCBI Taxonomy" id="1577686"/>
    <lineage>
        <taxon>Bacteria</taxon>
        <taxon>Pseudomonadati</taxon>
        <taxon>Acidobacteriota</taxon>
        <taxon>Terriglobia</taxon>
        <taxon>Terriglobales</taxon>
        <taxon>Acidobacteriaceae</taxon>
        <taxon>Silvibacterium</taxon>
    </lineage>
</organism>
<evidence type="ECO:0000313" key="2">
    <source>
        <dbReference type="Proteomes" id="UP000538666"/>
    </source>
</evidence>
<dbReference type="Proteomes" id="UP000538666">
    <property type="component" value="Unassembled WGS sequence"/>
</dbReference>
<comment type="caution">
    <text evidence="1">The sequence shown here is derived from an EMBL/GenBank/DDBJ whole genome shotgun (WGS) entry which is preliminary data.</text>
</comment>
<dbReference type="EMBL" id="JACHEK010000003">
    <property type="protein sequence ID" value="MBB6143885.1"/>
    <property type="molecule type" value="Genomic_DNA"/>
</dbReference>
<dbReference type="AlphaFoldDB" id="A0A841JTQ3"/>
<proteinExistence type="predicted"/>
<evidence type="ECO:0000313" key="1">
    <source>
        <dbReference type="EMBL" id="MBB6143885.1"/>
    </source>
</evidence>
<accession>A0A841JTQ3</accession>
<name>A0A841JTQ3_9BACT</name>
<keyword evidence="2" id="KW-1185">Reference proteome</keyword>
<protein>
    <submittedName>
        <fullName evidence="1">Uncharacterized protein</fullName>
    </submittedName>
</protein>
<gene>
    <name evidence="1" type="ORF">HNQ77_001834</name>
</gene>
<sequence length="74" mass="7699">MTFRVQPTPGSKACTNCPSAPILIGKCNEHSACPGYGTRINCPPLIVLAIIECSRLALVATSLPVFGSMSNAHA</sequence>